<dbReference type="EC" id="2.7.11.1" evidence="2"/>
<keyword evidence="3 11" id="KW-0723">Serine/threonine-protein kinase</keyword>
<dbReference type="Gene3D" id="1.10.510.10">
    <property type="entry name" value="Transferase(Phosphotransferase) domain 1"/>
    <property type="match status" value="1"/>
</dbReference>
<evidence type="ECO:0000256" key="9">
    <source>
        <dbReference type="ARBA" id="ARBA00048679"/>
    </source>
</evidence>
<dbReference type="PROSITE" id="PS00108">
    <property type="entry name" value="PROTEIN_KINASE_ST"/>
    <property type="match status" value="1"/>
</dbReference>
<dbReference type="GO" id="GO:0045087">
    <property type="term" value="P:innate immune response"/>
    <property type="evidence" value="ECO:0007669"/>
    <property type="project" value="UniProtKB-ARBA"/>
</dbReference>
<keyword evidence="14" id="KW-1185">Reference proteome</keyword>
<dbReference type="InterPro" id="IPR000488">
    <property type="entry name" value="Death_dom"/>
</dbReference>
<dbReference type="Gene3D" id="1.10.533.10">
    <property type="entry name" value="Death Domain, Fas"/>
    <property type="match status" value="1"/>
</dbReference>
<evidence type="ECO:0000256" key="2">
    <source>
        <dbReference type="ARBA" id="ARBA00012513"/>
    </source>
</evidence>
<dbReference type="SMART" id="SM00220">
    <property type="entry name" value="S_TKc"/>
    <property type="match status" value="1"/>
</dbReference>
<evidence type="ECO:0000256" key="8">
    <source>
        <dbReference type="ARBA" id="ARBA00047899"/>
    </source>
</evidence>
<evidence type="ECO:0000256" key="12">
    <source>
        <dbReference type="SAM" id="MobiDB-lite"/>
    </source>
</evidence>
<accession>A0A914WGQ6</accession>
<dbReference type="InterPro" id="IPR000719">
    <property type="entry name" value="Prot_kinase_dom"/>
</dbReference>
<dbReference type="InterPro" id="IPR051824">
    <property type="entry name" value="LRR_Rcpt-Like_S/T_Kinase"/>
</dbReference>
<evidence type="ECO:0000256" key="4">
    <source>
        <dbReference type="ARBA" id="ARBA00022679"/>
    </source>
</evidence>
<comment type="catalytic activity">
    <reaction evidence="8">
        <text>L-threonyl-[protein] + ATP = O-phospho-L-threonyl-[protein] + ADP + H(+)</text>
        <dbReference type="Rhea" id="RHEA:46608"/>
        <dbReference type="Rhea" id="RHEA-COMP:11060"/>
        <dbReference type="Rhea" id="RHEA-COMP:11605"/>
        <dbReference type="ChEBI" id="CHEBI:15378"/>
        <dbReference type="ChEBI" id="CHEBI:30013"/>
        <dbReference type="ChEBI" id="CHEBI:30616"/>
        <dbReference type="ChEBI" id="CHEBI:61977"/>
        <dbReference type="ChEBI" id="CHEBI:456216"/>
        <dbReference type="EC" id="2.7.11.1"/>
    </reaction>
</comment>
<dbReference type="WBParaSite" id="PSAMB.scaffold4103size15677.g23418.t1">
    <property type="protein sequence ID" value="PSAMB.scaffold4103size15677.g23418.t1"/>
    <property type="gene ID" value="PSAMB.scaffold4103size15677.g23418"/>
</dbReference>
<reference evidence="15" key="1">
    <citation type="submission" date="2022-11" db="UniProtKB">
        <authorList>
            <consortium name="WormBaseParasite"/>
        </authorList>
    </citation>
    <scope>IDENTIFICATION</scope>
</reference>
<dbReference type="Gene3D" id="3.30.200.20">
    <property type="entry name" value="Phosphorylase Kinase, domain 1"/>
    <property type="match status" value="1"/>
</dbReference>
<dbReference type="InterPro" id="IPR011029">
    <property type="entry name" value="DEATH-like_dom_sf"/>
</dbReference>
<dbReference type="PROSITE" id="PS00107">
    <property type="entry name" value="PROTEIN_KINASE_ATP"/>
    <property type="match status" value="1"/>
</dbReference>
<organism evidence="14 15">
    <name type="scientific">Plectus sambesii</name>
    <dbReference type="NCBI Taxonomy" id="2011161"/>
    <lineage>
        <taxon>Eukaryota</taxon>
        <taxon>Metazoa</taxon>
        <taxon>Ecdysozoa</taxon>
        <taxon>Nematoda</taxon>
        <taxon>Chromadorea</taxon>
        <taxon>Plectida</taxon>
        <taxon>Plectina</taxon>
        <taxon>Plectoidea</taxon>
        <taxon>Plectidae</taxon>
        <taxon>Plectus</taxon>
    </lineage>
</organism>
<evidence type="ECO:0000313" key="14">
    <source>
        <dbReference type="Proteomes" id="UP000887566"/>
    </source>
</evidence>
<dbReference type="SUPFAM" id="SSF47986">
    <property type="entry name" value="DEATH domain"/>
    <property type="match status" value="1"/>
</dbReference>
<evidence type="ECO:0000256" key="1">
    <source>
        <dbReference type="ARBA" id="ARBA00008718"/>
    </source>
</evidence>
<dbReference type="CDD" id="cd14066">
    <property type="entry name" value="STKc_IRAK"/>
    <property type="match status" value="1"/>
</dbReference>
<evidence type="ECO:0000259" key="13">
    <source>
        <dbReference type="PROSITE" id="PS50011"/>
    </source>
</evidence>
<feature type="compositionally biased region" description="Polar residues" evidence="12">
    <location>
        <begin position="105"/>
        <end position="116"/>
    </location>
</feature>
<proteinExistence type="inferred from homology"/>
<dbReference type="AlphaFoldDB" id="A0A914WGQ6"/>
<dbReference type="GO" id="GO:0005524">
    <property type="term" value="F:ATP binding"/>
    <property type="evidence" value="ECO:0007669"/>
    <property type="project" value="UniProtKB-UniRule"/>
</dbReference>
<dbReference type="Pfam" id="PF00069">
    <property type="entry name" value="Pkinase"/>
    <property type="match status" value="1"/>
</dbReference>
<name>A0A914WGQ6_9BILA</name>
<keyword evidence="6" id="KW-0418">Kinase</keyword>
<dbReference type="PANTHER" id="PTHR48006:SF102">
    <property type="entry name" value="LEUCINE-RICH REPEAT-CONTAINING PROTEIN DDB_G0281931-RELATED"/>
    <property type="match status" value="1"/>
</dbReference>
<dbReference type="CDD" id="cd08307">
    <property type="entry name" value="Death_Pelle"/>
    <property type="match status" value="1"/>
</dbReference>
<evidence type="ECO:0000256" key="3">
    <source>
        <dbReference type="ARBA" id="ARBA00022527"/>
    </source>
</evidence>
<evidence type="ECO:0000313" key="15">
    <source>
        <dbReference type="WBParaSite" id="PSAMB.scaffold4103size15677.g23418.t1"/>
    </source>
</evidence>
<dbReference type="InterPro" id="IPR008271">
    <property type="entry name" value="Ser/Thr_kinase_AS"/>
</dbReference>
<dbReference type="FunFam" id="1.10.510.10:FF:000754">
    <property type="entry name" value="Interleukin-1 receptor-associated kinase"/>
    <property type="match status" value="1"/>
</dbReference>
<comment type="similarity">
    <text evidence="1">Belongs to the protein kinase superfamily. TKL Ser/Thr protein kinase family. Pelle subfamily.</text>
</comment>
<evidence type="ECO:0000256" key="11">
    <source>
        <dbReference type="RuleBase" id="RU000304"/>
    </source>
</evidence>
<feature type="domain" description="Protein kinase" evidence="13">
    <location>
        <begin position="190"/>
        <end position="481"/>
    </location>
</feature>
<evidence type="ECO:0000256" key="7">
    <source>
        <dbReference type="ARBA" id="ARBA00022840"/>
    </source>
</evidence>
<dbReference type="SUPFAM" id="SSF56112">
    <property type="entry name" value="Protein kinase-like (PK-like)"/>
    <property type="match status" value="1"/>
</dbReference>
<sequence length="481" mass="52619">MYVFQLPFHEIKALSDILDAGNSWEELASAMPQIAAEDVNACRQAPSRHTSPTEELLRIWGTKGYSVLQLYKVLAKVKHVRAMKVIRHLVEEKYHRLESDEAGQSARNQANASFASPSCDGAAHRRPSVPSVAASIGSSTKRSVAQSTAASLVQTGASAASSAASSAMLSGLQNTPTVRFEELLDATDRFAATNMVGRGGYGVVYKGYWKHTHVAVKRIQARGDSSVEQEKERLRQSLMELRTLAMYRHDNVLPLYGYSLDGPEPCLVYQFMAGGSLEDRLLCRNGTAALTWTQRLNIANGTSKGLHFLHTIGPQPLIHGDVKSANILLDKHFEPKLGDFGLCRVGQIEVGIEASPLVASHIKGTLAYLPPEFITSKHLSTKLDVYSFGVVMLEVATGLRAYSDRRQPHSIVDFILEARRKVSVGASDEQQSSLVDLADKKAGGDDALRPIFWRLLNVGLLCSDREPTARPVFGQIIAQLD</sequence>
<evidence type="ECO:0000256" key="5">
    <source>
        <dbReference type="ARBA" id="ARBA00022741"/>
    </source>
</evidence>
<protein>
    <recommendedName>
        <fullName evidence="2">non-specific serine/threonine protein kinase</fullName>
        <ecNumber evidence="2">2.7.11.1</ecNumber>
    </recommendedName>
</protein>
<dbReference type="GO" id="GO:0007165">
    <property type="term" value="P:signal transduction"/>
    <property type="evidence" value="ECO:0007669"/>
    <property type="project" value="InterPro"/>
</dbReference>
<feature type="binding site" evidence="10">
    <location>
        <position position="217"/>
    </location>
    <ligand>
        <name>ATP</name>
        <dbReference type="ChEBI" id="CHEBI:30616"/>
    </ligand>
</feature>
<keyword evidence="7 10" id="KW-0067">ATP-binding</keyword>
<dbReference type="InterPro" id="IPR017441">
    <property type="entry name" value="Protein_kinase_ATP_BS"/>
</dbReference>
<feature type="region of interest" description="Disordered" evidence="12">
    <location>
        <begin position="97"/>
        <end position="135"/>
    </location>
</feature>
<keyword evidence="4" id="KW-0808">Transferase</keyword>
<dbReference type="PANTHER" id="PTHR48006">
    <property type="entry name" value="LEUCINE-RICH REPEAT-CONTAINING PROTEIN DDB_G0281931-RELATED"/>
    <property type="match status" value="1"/>
</dbReference>
<evidence type="ECO:0000256" key="10">
    <source>
        <dbReference type="PROSITE-ProRule" id="PRU10141"/>
    </source>
</evidence>
<dbReference type="GO" id="GO:0004674">
    <property type="term" value="F:protein serine/threonine kinase activity"/>
    <property type="evidence" value="ECO:0007669"/>
    <property type="project" value="UniProtKB-KW"/>
</dbReference>
<dbReference type="Pfam" id="PF00531">
    <property type="entry name" value="Death"/>
    <property type="match status" value="1"/>
</dbReference>
<keyword evidence="5 10" id="KW-0547">Nucleotide-binding</keyword>
<dbReference type="PROSITE" id="PS50011">
    <property type="entry name" value="PROTEIN_KINASE_DOM"/>
    <property type="match status" value="1"/>
</dbReference>
<dbReference type="InterPro" id="IPR037924">
    <property type="entry name" value="Pelle_death"/>
</dbReference>
<dbReference type="InterPro" id="IPR011009">
    <property type="entry name" value="Kinase-like_dom_sf"/>
</dbReference>
<dbReference type="Proteomes" id="UP000887566">
    <property type="component" value="Unplaced"/>
</dbReference>
<evidence type="ECO:0000256" key="6">
    <source>
        <dbReference type="ARBA" id="ARBA00022777"/>
    </source>
</evidence>
<dbReference type="FunFam" id="1.10.533.10:FF:000094">
    <property type="entry name" value="Interleukin-1 receptor-associated kinase"/>
    <property type="match status" value="1"/>
</dbReference>
<comment type="catalytic activity">
    <reaction evidence="9">
        <text>L-seryl-[protein] + ATP = O-phospho-L-seryl-[protein] + ADP + H(+)</text>
        <dbReference type="Rhea" id="RHEA:17989"/>
        <dbReference type="Rhea" id="RHEA-COMP:9863"/>
        <dbReference type="Rhea" id="RHEA-COMP:11604"/>
        <dbReference type="ChEBI" id="CHEBI:15378"/>
        <dbReference type="ChEBI" id="CHEBI:29999"/>
        <dbReference type="ChEBI" id="CHEBI:30616"/>
        <dbReference type="ChEBI" id="CHEBI:83421"/>
        <dbReference type="ChEBI" id="CHEBI:456216"/>
        <dbReference type="EC" id="2.7.11.1"/>
    </reaction>
</comment>